<dbReference type="SUPFAM" id="SSF52540">
    <property type="entry name" value="P-loop containing nucleoside triphosphate hydrolases"/>
    <property type="match status" value="1"/>
</dbReference>
<dbReference type="Proteomes" id="UP000632828">
    <property type="component" value="Unassembled WGS sequence"/>
</dbReference>
<gene>
    <name evidence="2" type="ORF">ICT70_04205</name>
</gene>
<evidence type="ECO:0000313" key="2">
    <source>
        <dbReference type="EMBL" id="MBD1399867.1"/>
    </source>
</evidence>
<dbReference type="AlphaFoldDB" id="A0A8J6QX56"/>
<protein>
    <submittedName>
        <fullName evidence="2">GTPase/DUF3482 domain-containing protein</fullName>
    </submittedName>
</protein>
<comment type="caution">
    <text evidence="2">The sequence shown here is derived from an EMBL/GenBank/DDBJ whole genome shotgun (WGS) entry which is preliminary data.</text>
</comment>
<name>A0A8J6QX56_9BACT</name>
<accession>A0A8J6QX56</accession>
<dbReference type="Pfam" id="PF11981">
    <property type="entry name" value="DUF3482"/>
    <property type="match status" value="1"/>
</dbReference>
<dbReference type="EMBL" id="JACWUN010000003">
    <property type="protein sequence ID" value="MBD1399867.1"/>
    <property type="molecule type" value="Genomic_DNA"/>
</dbReference>
<sequence>MTDNIPTFAIIGHPNEGKSSVLSTLAEDDSVRISPIPGETTEIQAFPVVIDGREVIRFIDTPGFQNPRQTLEWMQHYQGADDHLIPTFIAAHQSDPTFYDDCQLLTPIAEGAGVIFVVDGSRPVRNVDRMEMEILRLTGAPRMAVINSKGDDSVYLPDWRADFRKHFNAIRIFNSRQANYAQRIELLQSLQSIDQHLEPVLKKVISTFQTDWQGRNQRTAELILELLKTTLGYRTTAVCRQQSSEDSLKQKLVRDYMAYVSKQEKTTHKAIRSLYKHNIFNLDLPQHSILQEDLFSEKTWEFLGLTNNQLILAATIGGATIGAGIDLAAAGVSFGVFSAIGGLLGAAGTLFKGKDLIDNFHLLGLKFGGESVQIGPAKNIQLMFILLDRSLLFYSHIINWAHGRRDYDQEMLLKQQDRSKEGFTSGWSNDDRKLCAQYFKALRDQDNDDLQRAATRLHQILVRQLEQIARQ</sequence>
<reference evidence="2" key="1">
    <citation type="submission" date="2020-09" db="EMBL/GenBank/DDBJ databases">
        <title>Pelobacter alkaliphilus sp. nov., a novel anaerobic arsenate-reducing bacterium from terrestrial mud volcano.</title>
        <authorList>
            <person name="Khomyakova M.A."/>
            <person name="Merkel A.Y."/>
            <person name="Slobodkin A.I."/>
        </authorList>
    </citation>
    <scope>NUCLEOTIDE SEQUENCE</scope>
    <source>
        <strain evidence="2">M08fum</strain>
    </source>
</reference>
<dbReference type="InterPro" id="IPR021871">
    <property type="entry name" value="DUF3482"/>
</dbReference>
<dbReference type="Pfam" id="PF01926">
    <property type="entry name" value="MMR_HSR1"/>
    <property type="match status" value="1"/>
</dbReference>
<feature type="domain" description="G" evidence="1">
    <location>
        <begin position="8"/>
        <end position="147"/>
    </location>
</feature>
<dbReference type="GO" id="GO:0005525">
    <property type="term" value="F:GTP binding"/>
    <property type="evidence" value="ECO:0007669"/>
    <property type="project" value="InterPro"/>
</dbReference>
<dbReference type="Gene3D" id="3.40.50.300">
    <property type="entry name" value="P-loop containing nucleotide triphosphate hydrolases"/>
    <property type="match status" value="1"/>
</dbReference>
<evidence type="ECO:0000313" key="3">
    <source>
        <dbReference type="Proteomes" id="UP000632828"/>
    </source>
</evidence>
<dbReference type="RefSeq" id="WP_191154132.1">
    <property type="nucleotide sequence ID" value="NZ_JACWUN010000003.1"/>
</dbReference>
<keyword evidence="3" id="KW-1185">Reference proteome</keyword>
<proteinExistence type="predicted"/>
<evidence type="ECO:0000259" key="1">
    <source>
        <dbReference type="Pfam" id="PF01926"/>
    </source>
</evidence>
<dbReference type="InterPro" id="IPR006073">
    <property type="entry name" value="GTP-bd"/>
</dbReference>
<dbReference type="InterPro" id="IPR027417">
    <property type="entry name" value="P-loop_NTPase"/>
</dbReference>
<organism evidence="2 3">
    <name type="scientific">Pelovirga terrestris</name>
    <dbReference type="NCBI Taxonomy" id="2771352"/>
    <lineage>
        <taxon>Bacteria</taxon>
        <taxon>Pseudomonadati</taxon>
        <taxon>Thermodesulfobacteriota</taxon>
        <taxon>Desulfuromonadia</taxon>
        <taxon>Geobacterales</taxon>
        <taxon>Geobacteraceae</taxon>
        <taxon>Pelovirga</taxon>
    </lineage>
</organism>